<gene>
    <name evidence="1" type="ORF">Aory04_001129700</name>
</gene>
<accession>A0AAN4YSA0</accession>
<proteinExistence type="predicted"/>
<evidence type="ECO:0000313" key="2">
    <source>
        <dbReference type="Proteomes" id="UP001165205"/>
    </source>
</evidence>
<evidence type="ECO:0000313" key="1">
    <source>
        <dbReference type="EMBL" id="GMG36222.1"/>
    </source>
</evidence>
<reference evidence="1" key="1">
    <citation type="submission" date="2023-04" db="EMBL/GenBank/DDBJ databases">
        <title>Aspergillus oryzae NBRC 4228.</title>
        <authorList>
            <person name="Ichikawa N."/>
            <person name="Sato H."/>
            <person name="Tonouchi N."/>
        </authorList>
    </citation>
    <scope>NUCLEOTIDE SEQUENCE</scope>
    <source>
        <strain evidence="1">NBRC 4228</strain>
    </source>
</reference>
<dbReference type="AlphaFoldDB" id="A0AAN4YSA0"/>
<comment type="caution">
    <text evidence="1">The sequence shown here is derived from an EMBL/GenBank/DDBJ whole genome shotgun (WGS) entry which is preliminary data.</text>
</comment>
<dbReference type="Proteomes" id="UP001165205">
    <property type="component" value="Unassembled WGS sequence"/>
</dbReference>
<dbReference type="EMBL" id="BSYA01000192">
    <property type="protein sequence ID" value="GMG36222.1"/>
    <property type="molecule type" value="Genomic_DNA"/>
</dbReference>
<sequence length="165" mass="19111">MNFTPEYEDISPWDMEKKEKKKNDNEFLNSQQPDKYLRVRDPRLPHFPCLRLFAKESIDLIYLIGRPCIFLGVDAVILQLLILDHLQSLNSKITLERILNHPPFYLSHEQEQCNPHSSTDFISCYISLITISHSSIRNQERGYAISQSPAVFSTGPRLAVAKRLP</sequence>
<organism evidence="1 2">
    <name type="scientific">Aspergillus oryzae</name>
    <name type="common">Yellow koji mold</name>
    <dbReference type="NCBI Taxonomy" id="5062"/>
    <lineage>
        <taxon>Eukaryota</taxon>
        <taxon>Fungi</taxon>
        <taxon>Dikarya</taxon>
        <taxon>Ascomycota</taxon>
        <taxon>Pezizomycotina</taxon>
        <taxon>Eurotiomycetes</taxon>
        <taxon>Eurotiomycetidae</taxon>
        <taxon>Eurotiales</taxon>
        <taxon>Aspergillaceae</taxon>
        <taxon>Aspergillus</taxon>
        <taxon>Aspergillus subgen. Circumdati</taxon>
    </lineage>
</organism>
<name>A0AAN4YSA0_ASPOZ</name>
<protein>
    <submittedName>
        <fullName evidence="1">Unnamed protein product</fullName>
    </submittedName>
</protein>